<evidence type="ECO:0000256" key="3">
    <source>
        <dbReference type="ARBA" id="ARBA00022617"/>
    </source>
</evidence>
<gene>
    <name evidence="9" type="ORF">NDR86_11235</name>
</gene>
<dbReference type="InterPro" id="IPR001128">
    <property type="entry name" value="Cyt_P450"/>
</dbReference>
<keyword evidence="3 8" id="KW-0349">Heme</keyword>
<dbReference type="PANTHER" id="PTHR46696">
    <property type="entry name" value="P450, PUTATIVE (EUROFUNG)-RELATED"/>
    <property type="match status" value="1"/>
</dbReference>
<dbReference type="InterPro" id="IPR002397">
    <property type="entry name" value="Cyt_P450_B"/>
</dbReference>
<dbReference type="Proteomes" id="UP001139157">
    <property type="component" value="Unassembled WGS sequence"/>
</dbReference>
<dbReference type="GO" id="GO:0005506">
    <property type="term" value="F:iron ion binding"/>
    <property type="evidence" value="ECO:0007669"/>
    <property type="project" value="InterPro"/>
</dbReference>
<keyword evidence="5 8" id="KW-0560">Oxidoreductase</keyword>
<dbReference type="FunFam" id="1.10.630.10:FF:000018">
    <property type="entry name" value="Cytochrome P450 monooxygenase"/>
    <property type="match status" value="1"/>
</dbReference>
<evidence type="ECO:0000256" key="2">
    <source>
        <dbReference type="ARBA" id="ARBA00010617"/>
    </source>
</evidence>
<dbReference type="CDD" id="cd11029">
    <property type="entry name" value="CYP107-like"/>
    <property type="match status" value="1"/>
</dbReference>
<keyword evidence="7 8" id="KW-0503">Monooxygenase</keyword>
<sequence length="399" mass="44133">MNSPLAPYDAAYLTDPHRVHRDLRDGGVVHRVVLPGGAAAWLVTREADVRRLLTDARLSVDKRTATDGYKGFALPPALDANLLNIDPPDHTRLRRLVSHAFTRHRVGNLAGKVQAETDRLLDRMAGRERVDLLAEFAVPLPLTVIGDLLDIPTDDRMRFRTWTDTLLAPDPAQPQQVKEAVVNMEQFFVDLIADRRADPGDDFVSDLIAVCDAGDRLSEDELVSLVFLIFWAGYENSVHLIGNSILALLDHPEQLAALRAAPGVSAGAIEEFLRYAHPNQFAIRRFPTEDIAIGEVTIPAGDTVLLGVASANRDPRRFDRPDMLDLERKDNPHLTFGHGVHYCLGAPLARLEAGIAIGSLLRRLPEFRLAIPRDQLQPRASFREIGLQSLPVIFASAPE</sequence>
<keyword evidence="6 8" id="KW-0408">Iron</keyword>
<evidence type="ECO:0000256" key="5">
    <source>
        <dbReference type="ARBA" id="ARBA00023002"/>
    </source>
</evidence>
<dbReference type="InterPro" id="IPR017972">
    <property type="entry name" value="Cyt_P450_CS"/>
</dbReference>
<dbReference type="InterPro" id="IPR036396">
    <property type="entry name" value="Cyt_P450_sf"/>
</dbReference>
<dbReference type="Pfam" id="PF00067">
    <property type="entry name" value="p450"/>
    <property type="match status" value="1"/>
</dbReference>
<proteinExistence type="inferred from homology"/>
<keyword evidence="4 8" id="KW-0479">Metal-binding</keyword>
<dbReference type="GO" id="GO:0020037">
    <property type="term" value="F:heme binding"/>
    <property type="evidence" value="ECO:0007669"/>
    <property type="project" value="InterPro"/>
</dbReference>
<comment type="cofactor">
    <cofactor evidence="1">
        <name>heme</name>
        <dbReference type="ChEBI" id="CHEBI:30413"/>
    </cofactor>
</comment>
<dbReference type="Gene3D" id="1.10.630.10">
    <property type="entry name" value="Cytochrome P450"/>
    <property type="match status" value="1"/>
</dbReference>
<dbReference type="GO" id="GO:0016705">
    <property type="term" value="F:oxidoreductase activity, acting on paired donors, with incorporation or reduction of molecular oxygen"/>
    <property type="evidence" value="ECO:0007669"/>
    <property type="project" value="InterPro"/>
</dbReference>
<dbReference type="GO" id="GO:0004497">
    <property type="term" value="F:monooxygenase activity"/>
    <property type="evidence" value="ECO:0007669"/>
    <property type="project" value="UniProtKB-KW"/>
</dbReference>
<name>A0A9X2E4L6_9NOCA</name>
<dbReference type="PRINTS" id="PR00359">
    <property type="entry name" value="BP450"/>
</dbReference>
<evidence type="ECO:0000313" key="10">
    <source>
        <dbReference type="Proteomes" id="UP001139157"/>
    </source>
</evidence>
<keyword evidence="10" id="KW-1185">Reference proteome</keyword>
<comment type="similarity">
    <text evidence="2 8">Belongs to the cytochrome P450 family.</text>
</comment>
<organism evidence="9 10">
    <name type="scientific">Nocardia pulmonis</name>
    <dbReference type="NCBI Taxonomy" id="2951408"/>
    <lineage>
        <taxon>Bacteria</taxon>
        <taxon>Bacillati</taxon>
        <taxon>Actinomycetota</taxon>
        <taxon>Actinomycetes</taxon>
        <taxon>Mycobacteriales</taxon>
        <taxon>Nocardiaceae</taxon>
        <taxon>Nocardia</taxon>
    </lineage>
</organism>
<protein>
    <submittedName>
        <fullName evidence="9">Cytochrome P450</fullName>
    </submittedName>
</protein>
<dbReference type="AlphaFoldDB" id="A0A9X2E4L6"/>
<evidence type="ECO:0000256" key="8">
    <source>
        <dbReference type="RuleBase" id="RU000461"/>
    </source>
</evidence>
<accession>A0A9X2E4L6</accession>
<dbReference type="SUPFAM" id="SSF48264">
    <property type="entry name" value="Cytochrome P450"/>
    <property type="match status" value="1"/>
</dbReference>
<reference evidence="9" key="1">
    <citation type="submission" date="2022-06" db="EMBL/GenBank/DDBJ databases">
        <title>Novel species in genus nocardia.</title>
        <authorList>
            <person name="Li F."/>
        </authorList>
    </citation>
    <scope>NUCLEOTIDE SEQUENCE</scope>
    <source>
        <strain evidence="9">CDC141</strain>
    </source>
</reference>
<dbReference type="PANTHER" id="PTHR46696:SF1">
    <property type="entry name" value="CYTOCHROME P450 YJIB-RELATED"/>
    <property type="match status" value="1"/>
</dbReference>
<comment type="caution">
    <text evidence="9">The sequence shown here is derived from an EMBL/GenBank/DDBJ whole genome shotgun (WGS) entry which is preliminary data.</text>
</comment>
<evidence type="ECO:0000256" key="4">
    <source>
        <dbReference type="ARBA" id="ARBA00022723"/>
    </source>
</evidence>
<dbReference type="EMBL" id="JAMRXG010000004">
    <property type="protein sequence ID" value="MCM6774047.1"/>
    <property type="molecule type" value="Genomic_DNA"/>
</dbReference>
<evidence type="ECO:0000256" key="6">
    <source>
        <dbReference type="ARBA" id="ARBA00023004"/>
    </source>
</evidence>
<evidence type="ECO:0000256" key="1">
    <source>
        <dbReference type="ARBA" id="ARBA00001971"/>
    </source>
</evidence>
<dbReference type="PROSITE" id="PS00086">
    <property type="entry name" value="CYTOCHROME_P450"/>
    <property type="match status" value="1"/>
</dbReference>
<evidence type="ECO:0000313" key="9">
    <source>
        <dbReference type="EMBL" id="MCM6774047.1"/>
    </source>
</evidence>
<evidence type="ECO:0000256" key="7">
    <source>
        <dbReference type="ARBA" id="ARBA00023033"/>
    </source>
</evidence>
<dbReference type="RefSeq" id="WP_251911290.1">
    <property type="nucleotide sequence ID" value="NZ_JAMRXG010000004.1"/>
</dbReference>